<evidence type="ECO:0000256" key="2">
    <source>
        <dbReference type="ARBA" id="ARBA00022692"/>
    </source>
</evidence>
<keyword evidence="7" id="KW-1185">Reference proteome</keyword>
<name>A0AA85JX13_TRIRE</name>
<protein>
    <recommendedName>
        <fullName evidence="6">G-protein coupled receptors family 2 profile 2 domain-containing protein</fullName>
    </recommendedName>
</protein>
<sequence length="383" mass="44215">MTVFINREMAKNDCNYDHFWKEHKLSMARNSDGYFQLQNNVLNSTKSNTTERIHMIGLIWTGIGTIGSVITTCSMLTAILLYILYPCLRNFRFKIHLQLFFALLLESIAQIILSYLILCKVNPIYASDIGNNYIHPASTSQQGVINENYSFTELKYLLIQNTMIIIWELSQTCIFTWTFIEGIYIHELIVVSVFQASVNMYPLMFAAWIVPIFITGLWLAAWLCVNSIDVNWSSYTFHATYWIPNSFRLILLSMNMAFLINVIRVLVRRLHTNEAPEMQKLRKAVKAAVLLMPLLGITNFIVLLPEPNNVFGFFIVCGLRKVLPTWQGFTVSIIYYFMNKDVQKCLQMSIRKFKLKHQLTYPDNSRVVSHSVHLTTIPATSST</sequence>
<evidence type="ECO:0000256" key="4">
    <source>
        <dbReference type="ARBA" id="ARBA00023136"/>
    </source>
</evidence>
<accession>A0AA85JX13</accession>
<feature type="transmembrane region" description="Helical" evidence="5">
    <location>
        <begin position="97"/>
        <end position="118"/>
    </location>
</feature>
<dbReference type="GO" id="GO:0008528">
    <property type="term" value="F:G protein-coupled peptide receptor activity"/>
    <property type="evidence" value="ECO:0007669"/>
    <property type="project" value="TreeGrafter"/>
</dbReference>
<evidence type="ECO:0000256" key="5">
    <source>
        <dbReference type="SAM" id="Phobius"/>
    </source>
</evidence>
<dbReference type="InterPro" id="IPR050332">
    <property type="entry name" value="GPCR_2"/>
</dbReference>
<dbReference type="PANTHER" id="PTHR45620">
    <property type="entry name" value="PDF RECEPTOR-LIKE PROTEIN-RELATED"/>
    <property type="match status" value="1"/>
</dbReference>
<feature type="transmembrane region" description="Helical" evidence="5">
    <location>
        <begin position="201"/>
        <end position="221"/>
    </location>
</feature>
<evidence type="ECO:0000313" key="7">
    <source>
        <dbReference type="Proteomes" id="UP000050795"/>
    </source>
</evidence>
<feature type="transmembrane region" description="Helical" evidence="5">
    <location>
        <begin position="241"/>
        <end position="263"/>
    </location>
</feature>
<dbReference type="WBParaSite" id="TREG1_47430.2">
    <property type="protein sequence ID" value="TREG1_47430.2"/>
    <property type="gene ID" value="TREG1_47430"/>
</dbReference>
<dbReference type="InterPro" id="IPR000832">
    <property type="entry name" value="GPCR_2_secretin-like"/>
</dbReference>
<dbReference type="GO" id="GO:0007166">
    <property type="term" value="P:cell surface receptor signaling pathway"/>
    <property type="evidence" value="ECO:0007669"/>
    <property type="project" value="InterPro"/>
</dbReference>
<organism evidence="7 8">
    <name type="scientific">Trichobilharzia regenti</name>
    <name type="common">Nasal bird schistosome</name>
    <dbReference type="NCBI Taxonomy" id="157069"/>
    <lineage>
        <taxon>Eukaryota</taxon>
        <taxon>Metazoa</taxon>
        <taxon>Spiralia</taxon>
        <taxon>Lophotrochozoa</taxon>
        <taxon>Platyhelminthes</taxon>
        <taxon>Trematoda</taxon>
        <taxon>Digenea</taxon>
        <taxon>Strigeidida</taxon>
        <taxon>Schistosomatoidea</taxon>
        <taxon>Schistosomatidae</taxon>
        <taxon>Trichobilharzia</taxon>
    </lineage>
</organism>
<proteinExistence type="predicted"/>
<dbReference type="GO" id="GO:0007188">
    <property type="term" value="P:adenylate cyclase-modulating G protein-coupled receptor signaling pathway"/>
    <property type="evidence" value="ECO:0007669"/>
    <property type="project" value="TreeGrafter"/>
</dbReference>
<dbReference type="GO" id="GO:0005886">
    <property type="term" value="C:plasma membrane"/>
    <property type="evidence" value="ECO:0007669"/>
    <property type="project" value="TreeGrafter"/>
</dbReference>
<dbReference type="PRINTS" id="PR00249">
    <property type="entry name" value="GPCRSECRETIN"/>
</dbReference>
<keyword evidence="2 5" id="KW-0812">Transmembrane</keyword>
<dbReference type="Gene3D" id="1.20.1070.10">
    <property type="entry name" value="Rhodopsin 7-helix transmembrane proteins"/>
    <property type="match status" value="1"/>
</dbReference>
<feature type="domain" description="G-protein coupled receptors family 2 profile 2" evidence="6">
    <location>
        <begin position="60"/>
        <end position="339"/>
    </location>
</feature>
<dbReference type="PANTHER" id="PTHR45620:SF17">
    <property type="entry name" value="PDF RECEPTOR"/>
    <property type="match status" value="1"/>
</dbReference>
<keyword evidence="3 5" id="KW-1133">Transmembrane helix</keyword>
<feature type="transmembrane region" description="Helical" evidence="5">
    <location>
        <begin position="310"/>
        <end position="338"/>
    </location>
</feature>
<dbReference type="InterPro" id="IPR017981">
    <property type="entry name" value="GPCR_2-like_7TM"/>
</dbReference>
<dbReference type="PROSITE" id="PS50261">
    <property type="entry name" value="G_PROTEIN_RECEP_F2_4"/>
    <property type="match status" value="1"/>
</dbReference>
<reference evidence="8" key="2">
    <citation type="submission" date="2023-11" db="UniProtKB">
        <authorList>
            <consortium name="WormBaseParasite"/>
        </authorList>
    </citation>
    <scope>IDENTIFICATION</scope>
</reference>
<dbReference type="Pfam" id="PF00002">
    <property type="entry name" value="7tm_2"/>
    <property type="match status" value="1"/>
</dbReference>
<feature type="transmembrane region" description="Helical" evidence="5">
    <location>
        <begin position="58"/>
        <end position="85"/>
    </location>
</feature>
<dbReference type="Proteomes" id="UP000050795">
    <property type="component" value="Unassembled WGS sequence"/>
</dbReference>
<evidence type="ECO:0000259" key="6">
    <source>
        <dbReference type="PROSITE" id="PS50261"/>
    </source>
</evidence>
<evidence type="ECO:0000256" key="3">
    <source>
        <dbReference type="ARBA" id="ARBA00022989"/>
    </source>
</evidence>
<feature type="transmembrane region" description="Helical" evidence="5">
    <location>
        <begin position="284"/>
        <end position="304"/>
    </location>
</feature>
<evidence type="ECO:0000256" key="1">
    <source>
        <dbReference type="ARBA" id="ARBA00004141"/>
    </source>
</evidence>
<dbReference type="AlphaFoldDB" id="A0AA85JX13"/>
<evidence type="ECO:0000313" key="8">
    <source>
        <dbReference type="WBParaSite" id="TREG1_47430.2"/>
    </source>
</evidence>
<keyword evidence="4 5" id="KW-0472">Membrane</keyword>
<reference evidence="7" key="1">
    <citation type="submission" date="2022-06" db="EMBL/GenBank/DDBJ databases">
        <authorList>
            <person name="Berger JAMES D."/>
            <person name="Berger JAMES D."/>
        </authorList>
    </citation>
    <scope>NUCLEOTIDE SEQUENCE [LARGE SCALE GENOMIC DNA]</scope>
</reference>
<comment type="subcellular location">
    <subcellularLocation>
        <location evidence="1">Membrane</location>
        <topology evidence="1">Multi-pass membrane protein</topology>
    </subcellularLocation>
</comment>